<feature type="region of interest" description="Disordered" evidence="1">
    <location>
        <begin position="79"/>
        <end position="114"/>
    </location>
</feature>
<dbReference type="GO" id="GO:0032259">
    <property type="term" value="P:methylation"/>
    <property type="evidence" value="ECO:0007669"/>
    <property type="project" value="UniProtKB-KW"/>
</dbReference>
<dbReference type="OrthoDB" id="2013972at2759"/>
<keyword evidence="3" id="KW-0489">Methyltransferase</keyword>
<keyword evidence="3" id="KW-0808">Transferase</keyword>
<dbReference type="PANTHER" id="PTHR43591">
    <property type="entry name" value="METHYLTRANSFERASE"/>
    <property type="match status" value="1"/>
</dbReference>
<keyword evidence="4" id="KW-1185">Reference proteome</keyword>
<proteinExistence type="predicted"/>
<feature type="compositionally biased region" description="Basic and acidic residues" evidence="1">
    <location>
        <begin position="91"/>
        <end position="101"/>
    </location>
</feature>
<dbReference type="Gene3D" id="3.40.50.150">
    <property type="entry name" value="Vaccinia Virus protein VP39"/>
    <property type="match status" value="1"/>
</dbReference>
<dbReference type="GO" id="GO:0008168">
    <property type="term" value="F:methyltransferase activity"/>
    <property type="evidence" value="ECO:0007669"/>
    <property type="project" value="UniProtKB-KW"/>
</dbReference>
<name>A0A6A6U6M6_9PEZI</name>
<gene>
    <name evidence="3" type="ORF">BT63DRAFT_333361</name>
</gene>
<feature type="region of interest" description="Disordered" evidence="1">
    <location>
        <begin position="37"/>
        <end position="63"/>
    </location>
</feature>
<dbReference type="InterPro" id="IPR041698">
    <property type="entry name" value="Methyltransf_25"/>
</dbReference>
<evidence type="ECO:0000313" key="4">
    <source>
        <dbReference type="Proteomes" id="UP000799302"/>
    </source>
</evidence>
<dbReference type="CDD" id="cd02440">
    <property type="entry name" value="AdoMet_MTases"/>
    <property type="match status" value="1"/>
</dbReference>
<protein>
    <submittedName>
        <fullName evidence="3">S-adenosyl-L-methionine-dependent methyltransferase</fullName>
    </submittedName>
</protein>
<feature type="domain" description="Methyltransferase" evidence="2">
    <location>
        <begin position="207"/>
        <end position="305"/>
    </location>
</feature>
<feature type="compositionally biased region" description="Basic residues" evidence="1">
    <location>
        <begin position="40"/>
        <end position="53"/>
    </location>
</feature>
<evidence type="ECO:0000256" key="1">
    <source>
        <dbReference type="SAM" id="MobiDB-lite"/>
    </source>
</evidence>
<dbReference type="EMBL" id="MU004238">
    <property type="protein sequence ID" value="KAF2667241.1"/>
    <property type="molecule type" value="Genomic_DNA"/>
</dbReference>
<accession>A0A6A6U6M6</accession>
<dbReference type="InterPro" id="IPR029063">
    <property type="entry name" value="SAM-dependent_MTases_sf"/>
</dbReference>
<dbReference type="SUPFAM" id="SSF53335">
    <property type="entry name" value="S-adenosyl-L-methionine-dependent methyltransferases"/>
    <property type="match status" value="1"/>
</dbReference>
<dbReference type="AlphaFoldDB" id="A0A6A6U6M6"/>
<dbReference type="PANTHER" id="PTHR43591:SF100">
    <property type="entry name" value="SAM BINDING MOTIF CONTAINING PROTEIN (AFU_ORTHOLOGUE AFUA_4G12760)"/>
    <property type="match status" value="1"/>
</dbReference>
<organism evidence="3 4">
    <name type="scientific">Microthyrium microscopicum</name>
    <dbReference type="NCBI Taxonomy" id="703497"/>
    <lineage>
        <taxon>Eukaryota</taxon>
        <taxon>Fungi</taxon>
        <taxon>Dikarya</taxon>
        <taxon>Ascomycota</taxon>
        <taxon>Pezizomycotina</taxon>
        <taxon>Dothideomycetes</taxon>
        <taxon>Dothideomycetes incertae sedis</taxon>
        <taxon>Microthyriales</taxon>
        <taxon>Microthyriaceae</taxon>
        <taxon>Microthyrium</taxon>
    </lineage>
</organism>
<evidence type="ECO:0000313" key="3">
    <source>
        <dbReference type="EMBL" id="KAF2667241.1"/>
    </source>
</evidence>
<sequence length="495" mass="56467">MAAITHHRFPVLEKQVDRLHDLRFPVLEKQIDRLHDLRFPRHRSHSPTPRRKSGSVPPPRSQRIVPVVIHQGDILTNAGAKNRASSLTRPDISDRRARTDSDLVQSPPFQGLVRPHHRKTCSQRQESVLSKKHELVDYEGVVSAPVKGEKPRYIFRHGRWYLQDSEYFMPSDLQETQRQQLSNLLTSAVLGGPVFSTIDLNNPPKKVLELGCGSGHWSLMCHEYFRDHLKITPPAFVGIDIARAPPDLKQFGVDWTFIQHDITEWLPFPDESFDIIISKDCLLVHSMPEFNRFYGETIRTLKPGGTLEWVMIDLSIRRVVRDEHLQASPGKEKEHQAARELGCQYLRNDARFAPSQISEINDANTYVSNLLSAKHILVNPLRALIYREGFPFIPAENTELRRVAIPFSSSWTWDVDSGEGPTEEQKALRSIALEVVLGWIDAIQPFLQESSGKSEEEWTRWRNELAVSLMDGCAAGESLEIGAWVGRKQLKPFGE</sequence>
<evidence type="ECO:0000259" key="2">
    <source>
        <dbReference type="Pfam" id="PF13649"/>
    </source>
</evidence>
<dbReference type="Proteomes" id="UP000799302">
    <property type="component" value="Unassembled WGS sequence"/>
</dbReference>
<dbReference type="Pfam" id="PF13649">
    <property type="entry name" value="Methyltransf_25"/>
    <property type="match status" value="1"/>
</dbReference>
<reference evidence="3" key="1">
    <citation type="journal article" date="2020" name="Stud. Mycol.">
        <title>101 Dothideomycetes genomes: a test case for predicting lifestyles and emergence of pathogens.</title>
        <authorList>
            <person name="Haridas S."/>
            <person name="Albert R."/>
            <person name="Binder M."/>
            <person name="Bloem J."/>
            <person name="Labutti K."/>
            <person name="Salamov A."/>
            <person name="Andreopoulos B."/>
            <person name="Baker S."/>
            <person name="Barry K."/>
            <person name="Bills G."/>
            <person name="Bluhm B."/>
            <person name="Cannon C."/>
            <person name="Castanera R."/>
            <person name="Culley D."/>
            <person name="Daum C."/>
            <person name="Ezra D."/>
            <person name="Gonzalez J."/>
            <person name="Henrissat B."/>
            <person name="Kuo A."/>
            <person name="Liang C."/>
            <person name="Lipzen A."/>
            <person name="Lutzoni F."/>
            <person name="Magnuson J."/>
            <person name="Mondo S."/>
            <person name="Nolan M."/>
            <person name="Ohm R."/>
            <person name="Pangilinan J."/>
            <person name="Park H.-J."/>
            <person name="Ramirez L."/>
            <person name="Alfaro M."/>
            <person name="Sun H."/>
            <person name="Tritt A."/>
            <person name="Yoshinaga Y."/>
            <person name="Zwiers L.-H."/>
            <person name="Turgeon B."/>
            <person name="Goodwin S."/>
            <person name="Spatafora J."/>
            <person name="Crous P."/>
            <person name="Grigoriev I."/>
        </authorList>
    </citation>
    <scope>NUCLEOTIDE SEQUENCE</scope>
    <source>
        <strain evidence="3">CBS 115976</strain>
    </source>
</reference>